<gene>
    <name evidence="4" type="ORF">A2537_01545</name>
</gene>
<evidence type="ECO:0000313" key="5">
    <source>
        <dbReference type="Proteomes" id="UP000178490"/>
    </source>
</evidence>
<dbReference type="Proteomes" id="UP000178490">
    <property type="component" value="Unassembled WGS sequence"/>
</dbReference>
<evidence type="ECO:0000256" key="3">
    <source>
        <dbReference type="ARBA" id="ARBA00023002"/>
    </source>
</evidence>
<dbReference type="PANTHER" id="PTHR23026">
    <property type="entry name" value="NADPH NITROREDUCTASE"/>
    <property type="match status" value="1"/>
</dbReference>
<accession>A0A1F6NYN5</accession>
<dbReference type="Gene3D" id="3.40.109.10">
    <property type="entry name" value="NADH Oxidase"/>
    <property type="match status" value="1"/>
</dbReference>
<dbReference type="EMBL" id="MFRC01000053">
    <property type="protein sequence ID" value="OGH88988.1"/>
    <property type="molecule type" value="Genomic_DNA"/>
</dbReference>
<keyword evidence="2" id="KW-0288">FMN</keyword>
<sequence>MIDYTGSNYAVWETTPLKIDEFKKLLPTEQLEYLCLMAHLAPSSHNTQPWRFEIKPDQLEIVINIIKEFILPASDVNGRQTVISVGCALANLKTAANYLGYKIETTLLNNDKQIFKPTDDNSGLIPLLKIKIELDAPNENLAEVYQAIFNRKVTRAEYLESSEIPPNLLDEIDALNNDQIKIHLVSDRLRRLTISEFQGQADNFVINSKKFSRELGEWLLPNDSASFVGMPGIGFGLGDDEAKRLHDGLIGEIPLNPADGLKFSTGGKIGIEKSPTICFLTATDDNVENWIAAGEIVEKIFLKLTAHGIVFTMHAGITEVSLINKLFSMSFLGTSRRILSLFRMGYIKRNEDAQRPHSPRWPLEKVIIDN</sequence>
<evidence type="ECO:0000313" key="4">
    <source>
        <dbReference type="EMBL" id="OGH88988.1"/>
    </source>
</evidence>
<reference evidence="4 5" key="1">
    <citation type="journal article" date="2016" name="Nat. Commun.">
        <title>Thousands of microbial genomes shed light on interconnected biogeochemical processes in an aquifer system.</title>
        <authorList>
            <person name="Anantharaman K."/>
            <person name="Brown C.T."/>
            <person name="Hug L.A."/>
            <person name="Sharon I."/>
            <person name="Castelle C.J."/>
            <person name="Probst A.J."/>
            <person name="Thomas B.C."/>
            <person name="Singh A."/>
            <person name="Wilkins M.J."/>
            <person name="Karaoz U."/>
            <person name="Brodie E.L."/>
            <person name="Williams K.H."/>
            <person name="Hubbard S.S."/>
            <person name="Banfield J.F."/>
        </authorList>
    </citation>
    <scope>NUCLEOTIDE SEQUENCE [LARGE SCALE GENOMIC DNA]</scope>
</reference>
<proteinExistence type="predicted"/>
<evidence type="ECO:0000256" key="1">
    <source>
        <dbReference type="ARBA" id="ARBA00022630"/>
    </source>
</evidence>
<keyword evidence="3" id="KW-0560">Oxidoreductase</keyword>
<keyword evidence="1" id="KW-0285">Flavoprotein</keyword>
<dbReference type="PANTHER" id="PTHR23026:SF90">
    <property type="entry name" value="IODOTYROSINE DEIODINASE 1"/>
    <property type="match status" value="1"/>
</dbReference>
<protein>
    <recommendedName>
        <fullName evidence="6">Nitroreductase domain-containing protein</fullName>
    </recommendedName>
</protein>
<evidence type="ECO:0008006" key="6">
    <source>
        <dbReference type="Google" id="ProtNLM"/>
    </source>
</evidence>
<evidence type="ECO:0000256" key="2">
    <source>
        <dbReference type="ARBA" id="ARBA00022643"/>
    </source>
</evidence>
<name>A0A1F6NYN5_9BACT</name>
<dbReference type="SUPFAM" id="SSF55469">
    <property type="entry name" value="FMN-dependent nitroreductase-like"/>
    <property type="match status" value="2"/>
</dbReference>
<dbReference type="Gene3D" id="3.40.109.30">
    <property type="entry name" value="putative nitroreductase (tm1586), domain 2"/>
    <property type="match status" value="1"/>
</dbReference>
<comment type="caution">
    <text evidence="4">The sequence shown here is derived from an EMBL/GenBank/DDBJ whole genome shotgun (WGS) entry which is preliminary data.</text>
</comment>
<dbReference type="InterPro" id="IPR050627">
    <property type="entry name" value="Nitroreductase/BluB"/>
</dbReference>
<dbReference type="AlphaFoldDB" id="A0A1F6NYN5"/>
<organism evidence="4 5">
    <name type="scientific">Candidatus Magasanikbacteria bacterium RIFOXYD2_FULL_36_9</name>
    <dbReference type="NCBI Taxonomy" id="1798707"/>
    <lineage>
        <taxon>Bacteria</taxon>
        <taxon>Candidatus Magasanikiibacteriota</taxon>
    </lineage>
</organism>
<dbReference type="GO" id="GO:0016491">
    <property type="term" value="F:oxidoreductase activity"/>
    <property type="evidence" value="ECO:0007669"/>
    <property type="project" value="UniProtKB-KW"/>
</dbReference>
<dbReference type="InterPro" id="IPR000415">
    <property type="entry name" value="Nitroreductase-like"/>
</dbReference>